<sequence length="137" mass="16151">MRKIILIILFTLIYNVKAQKIPTYREVNVCEQEGMAGNFGFKFMGEKEYLSIIKDFEKKLKKTKNNYPDYYRLYILPSGGNPTDLFVSLIPKSIVPEEDKKKKDYRVYGSKEILGVYYNLKTKKISKPYRDFILPDL</sequence>
<accession>A0A1T3MNV0</accession>
<protein>
    <submittedName>
        <fullName evidence="1">Uncharacterized protein</fullName>
    </submittedName>
</protein>
<evidence type="ECO:0000313" key="1">
    <source>
        <dbReference type="EMBL" id="OPC66216.1"/>
    </source>
</evidence>
<dbReference type="Proteomes" id="UP000190813">
    <property type="component" value="Unassembled WGS sequence"/>
</dbReference>
<name>A0A1T3MNV0_9FLAO</name>
<comment type="caution">
    <text evidence="1">The sequence shown here is derived from an EMBL/GenBank/DDBJ whole genome shotgun (WGS) entry which is preliminary data.</text>
</comment>
<organism evidence="1 2">
    <name type="scientific">Elizabethkingia occulta</name>
    <dbReference type="NCBI Taxonomy" id="1867263"/>
    <lineage>
        <taxon>Bacteria</taxon>
        <taxon>Pseudomonadati</taxon>
        <taxon>Bacteroidota</taxon>
        <taxon>Flavobacteriia</taxon>
        <taxon>Flavobacteriales</taxon>
        <taxon>Weeksellaceae</taxon>
        <taxon>Elizabethkingia</taxon>
    </lineage>
</organism>
<dbReference type="RefSeq" id="WP_078771765.1">
    <property type="nucleotide sequence ID" value="NZ_JBKJBK010000002.1"/>
</dbReference>
<dbReference type="AlphaFoldDB" id="A0A1T3MNV0"/>
<keyword evidence="2" id="KW-1185">Reference proteome</keyword>
<proteinExistence type="predicted"/>
<gene>
    <name evidence="1" type="ORF">BAZ10_03040</name>
</gene>
<dbReference type="EMBL" id="MAHX01000013">
    <property type="protein sequence ID" value="OPC66216.1"/>
    <property type="molecule type" value="Genomic_DNA"/>
</dbReference>
<reference evidence="1 2" key="1">
    <citation type="submission" date="2016-06" db="EMBL/GenBank/DDBJ databases">
        <title>Revisiting the taxonomy of the Elizabethkingia Genus based on Whole-Genome Sequencing, Optical Mapping, and MALDI-TOF.</title>
        <authorList>
            <person name="Nicholson A.C."/>
        </authorList>
    </citation>
    <scope>NUCLEOTIDE SEQUENCE [LARGE SCALE GENOMIC DNA]</scope>
    <source>
        <strain evidence="1 2">G4070</strain>
    </source>
</reference>
<evidence type="ECO:0000313" key="2">
    <source>
        <dbReference type="Proteomes" id="UP000190813"/>
    </source>
</evidence>